<sequence length="554" mass="60525">MSPLRKLTLLALAHSGNVAAYRSHPIVDLGYGIYQGSFHQGLSDNYNFSNVRYGAVPIRFGKPVAPLGRNTTVDRGEQGRLCPQALAAWELWAADVAGSFVSGVVPQLSEAQKKALESPSNLGLPLDPRETEDCLFLDVVTPVKTFANAKSHSRARLAPVIVWFYGGGYTVGDKAGFEPSGLIDASYTSSSEGLIFVSVNSRLGAFGWLSGSKLDSSMVANAALYDQRLALEWVQEHILQFGGDPDRVTIMGQSSGGASILHHLTAFGGKSPKKLFKRAIPQSMGYVRIANERLEDDVVERFLSLANVSDLQAARGLPYPQIALANRLLISDSYWGTSTVGPYEDGVFIPEMPDQLLRQGRHVYDVDLLIGFNRAEGLVHTSPEVVDEATYRVSLEQAYAGAHPTQLHYIQNTMYPPVFDGSYGYTNQTDRSSITRSESFYTCRRGELHAAYGDRAKSYYINLYPGLHAVEIPYTFYDGKNPGEGVNASIATTFQELLTSFASTGMPSSPGLPGGVPTYGNETRMLEVADMGFSTIKDPGVTSRCKFWNENKYL</sequence>
<protein>
    <submittedName>
        <fullName evidence="1">Uncharacterized protein</fullName>
    </submittedName>
</protein>
<keyword evidence="2" id="KW-1185">Reference proteome</keyword>
<comment type="caution">
    <text evidence="1">The sequence shown here is derived from an EMBL/GenBank/DDBJ whole genome shotgun (WGS) entry which is preliminary data.</text>
</comment>
<evidence type="ECO:0000313" key="2">
    <source>
        <dbReference type="Proteomes" id="UP001148629"/>
    </source>
</evidence>
<dbReference type="Proteomes" id="UP001148629">
    <property type="component" value="Unassembled WGS sequence"/>
</dbReference>
<gene>
    <name evidence="1" type="ORF">NM208_g10787</name>
</gene>
<name>A0ACC1RWL9_9HYPO</name>
<dbReference type="EMBL" id="JANRMS010001588">
    <property type="protein sequence ID" value="KAJ3527258.1"/>
    <property type="molecule type" value="Genomic_DNA"/>
</dbReference>
<accession>A0ACC1RWL9</accession>
<reference evidence="1" key="1">
    <citation type="submission" date="2022-08" db="EMBL/GenBank/DDBJ databases">
        <title>Genome Sequence of Fusarium decemcellulare.</title>
        <authorList>
            <person name="Buettner E."/>
        </authorList>
    </citation>
    <scope>NUCLEOTIDE SEQUENCE</scope>
    <source>
        <strain evidence="1">Babe19</strain>
    </source>
</reference>
<organism evidence="1 2">
    <name type="scientific">Fusarium decemcellulare</name>
    <dbReference type="NCBI Taxonomy" id="57161"/>
    <lineage>
        <taxon>Eukaryota</taxon>
        <taxon>Fungi</taxon>
        <taxon>Dikarya</taxon>
        <taxon>Ascomycota</taxon>
        <taxon>Pezizomycotina</taxon>
        <taxon>Sordariomycetes</taxon>
        <taxon>Hypocreomycetidae</taxon>
        <taxon>Hypocreales</taxon>
        <taxon>Nectriaceae</taxon>
        <taxon>Fusarium</taxon>
        <taxon>Fusarium decemcellulare species complex</taxon>
    </lineage>
</organism>
<evidence type="ECO:0000313" key="1">
    <source>
        <dbReference type="EMBL" id="KAJ3527258.1"/>
    </source>
</evidence>
<proteinExistence type="predicted"/>